<feature type="compositionally biased region" description="Basic and acidic residues" evidence="1">
    <location>
        <begin position="39"/>
        <end position="51"/>
    </location>
</feature>
<name>R7YHW6_CONA1</name>
<organism evidence="2 3">
    <name type="scientific">Coniosporium apollinis (strain CBS 100218)</name>
    <name type="common">Rock-inhabiting black yeast</name>
    <dbReference type="NCBI Taxonomy" id="1168221"/>
    <lineage>
        <taxon>Eukaryota</taxon>
        <taxon>Fungi</taxon>
        <taxon>Dikarya</taxon>
        <taxon>Ascomycota</taxon>
        <taxon>Pezizomycotina</taxon>
        <taxon>Dothideomycetes</taxon>
        <taxon>Dothideomycetes incertae sedis</taxon>
        <taxon>Coniosporium</taxon>
    </lineage>
</organism>
<evidence type="ECO:0000313" key="3">
    <source>
        <dbReference type="Proteomes" id="UP000016924"/>
    </source>
</evidence>
<keyword evidence="3" id="KW-1185">Reference proteome</keyword>
<reference evidence="3" key="1">
    <citation type="submission" date="2012-06" db="EMBL/GenBank/DDBJ databases">
        <title>The genome sequence of Coniosporium apollinis CBS 100218.</title>
        <authorList>
            <consortium name="The Broad Institute Genome Sequencing Platform"/>
            <person name="Cuomo C."/>
            <person name="Gorbushina A."/>
            <person name="Noack S."/>
            <person name="Walker B."/>
            <person name="Young S.K."/>
            <person name="Zeng Q."/>
            <person name="Gargeya S."/>
            <person name="Fitzgerald M."/>
            <person name="Haas B."/>
            <person name="Abouelleil A."/>
            <person name="Alvarado L."/>
            <person name="Arachchi H.M."/>
            <person name="Berlin A.M."/>
            <person name="Chapman S.B."/>
            <person name="Goldberg J."/>
            <person name="Griggs A."/>
            <person name="Gujja S."/>
            <person name="Hansen M."/>
            <person name="Howarth C."/>
            <person name="Imamovic A."/>
            <person name="Larimer J."/>
            <person name="McCowan C."/>
            <person name="Montmayeur A."/>
            <person name="Murphy C."/>
            <person name="Neiman D."/>
            <person name="Pearson M."/>
            <person name="Priest M."/>
            <person name="Roberts A."/>
            <person name="Saif S."/>
            <person name="Shea T."/>
            <person name="Sisk P."/>
            <person name="Sykes S."/>
            <person name="Wortman J."/>
            <person name="Nusbaum C."/>
            <person name="Birren B."/>
        </authorList>
    </citation>
    <scope>NUCLEOTIDE SEQUENCE [LARGE SCALE GENOMIC DNA]</scope>
    <source>
        <strain evidence="3">CBS 100218</strain>
    </source>
</reference>
<evidence type="ECO:0000256" key="1">
    <source>
        <dbReference type="SAM" id="MobiDB-lite"/>
    </source>
</evidence>
<dbReference type="EMBL" id="JH767555">
    <property type="protein sequence ID" value="EON61404.1"/>
    <property type="molecule type" value="Genomic_DNA"/>
</dbReference>
<proteinExistence type="predicted"/>
<evidence type="ECO:0000313" key="2">
    <source>
        <dbReference type="EMBL" id="EON61404.1"/>
    </source>
</evidence>
<protein>
    <submittedName>
        <fullName evidence="2">Uncharacterized protein</fullName>
    </submittedName>
</protein>
<dbReference type="HOGENOM" id="CLU_1001203_0_0_1"/>
<dbReference type="STRING" id="1168221.R7YHW6"/>
<feature type="compositionally biased region" description="Basic and acidic residues" evidence="1">
    <location>
        <begin position="1"/>
        <end position="11"/>
    </location>
</feature>
<sequence length="278" mass="30986">MKDYNEKKRQSQDSITEPPTGVLHEHDPAQPTSKKKRKLSDDGSQHMERQVAPDTSQRLPAPQSKRKRGEDTAYHQHLTEAEKLANQPFLQELVKPLRGNSGYLSAFWISLLQNPIGSACEPFKAMYQIGNPRINVEVLKTYCSQTFGTQAMELSWSPELTKSFQAFISTLSISSAHMEAMQGAELNGRDGTESEVTGAIRSETELSMERINDDRCDLHYAPCDENLMSVVHLLCAELISGHPGRMNFLAARMFEMVSQRGGLYGLGVSRVLAAILTT</sequence>
<accession>R7YHW6</accession>
<gene>
    <name evidence="2" type="ORF">W97_00618</name>
</gene>
<dbReference type="AlphaFoldDB" id="R7YHW6"/>
<dbReference type="OrthoDB" id="4159781at2759"/>
<feature type="region of interest" description="Disordered" evidence="1">
    <location>
        <begin position="1"/>
        <end position="74"/>
    </location>
</feature>
<dbReference type="GeneID" id="19897929"/>
<dbReference type="RefSeq" id="XP_007776721.1">
    <property type="nucleotide sequence ID" value="XM_007778531.1"/>
</dbReference>
<dbReference type="eggNOG" id="ENOG502SIPI">
    <property type="taxonomic scope" value="Eukaryota"/>
</dbReference>
<dbReference type="Proteomes" id="UP000016924">
    <property type="component" value="Unassembled WGS sequence"/>
</dbReference>